<dbReference type="NCBIfam" id="NF033579">
    <property type="entry name" value="transpos_IS5_2"/>
    <property type="match status" value="1"/>
</dbReference>
<keyword evidence="2" id="KW-0614">Plasmid</keyword>
<organism evidence="2 5">
    <name type="scientific">Halanaeroarchaeum sulfurireducens</name>
    <dbReference type="NCBI Taxonomy" id="1604004"/>
    <lineage>
        <taxon>Archaea</taxon>
        <taxon>Methanobacteriati</taxon>
        <taxon>Methanobacteriota</taxon>
        <taxon>Stenosarchaea group</taxon>
        <taxon>Halobacteria</taxon>
        <taxon>Halobacteriales</taxon>
        <taxon>Halobacteriaceae</taxon>
        <taxon>Halanaeroarchaeum</taxon>
    </lineage>
</organism>
<dbReference type="Proteomes" id="UP000060390">
    <property type="component" value="Plasmid pM27-SA2-01"/>
</dbReference>
<dbReference type="PATRIC" id="fig|1604004.4.peg.2314"/>
<dbReference type="GO" id="GO:0006313">
    <property type="term" value="P:DNA transposition"/>
    <property type="evidence" value="ECO:0007669"/>
    <property type="project" value="InterPro"/>
</dbReference>
<reference evidence="3 4" key="3">
    <citation type="journal article" date="2016" name="Stand. Genomic Sci.">
        <title>Complete genome sequence of 'Halanaeroarchaeum sulfurireducens' M27-SA2, a sulfur-reducing and acetate-oxidizing haloarchaeon from the deep-sea hypersaline anoxic lake Medee.</title>
        <authorList>
            <person name="Messina E."/>
            <person name="Sorokin D.Y."/>
            <person name="Kublanov I.V."/>
            <person name="Toshchakov S."/>
            <person name="Lopatina A."/>
            <person name="Arcadi E."/>
            <person name="Smedile F."/>
            <person name="La Spada G."/>
            <person name="La Cono V."/>
            <person name="Yakimov M.M."/>
        </authorList>
    </citation>
    <scope>NUCLEOTIDE SEQUENCE [LARGE SCALE GENOMIC DNA]</scope>
    <source>
        <strain evidence="3 4">M27-SA2</strain>
        <plasmid evidence="4">Plasmid pM27-SA2-01</plasmid>
        <plasmid evidence="3">pM27-SA2-01</plasmid>
    </source>
</reference>
<dbReference type="HOGENOM" id="CLU_088837_0_0_2"/>
<accession>A0A0F7PHG1</accession>
<dbReference type="EMBL" id="CP011565">
    <property type="protein sequence ID" value="ALG83111.1"/>
    <property type="molecule type" value="Genomic_DNA"/>
</dbReference>
<geneLocation type="plasmid" evidence="2 5">
    <name>pHSR2-01</name>
</geneLocation>
<evidence type="ECO:0000259" key="1">
    <source>
        <dbReference type="Pfam" id="PF01609"/>
    </source>
</evidence>
<evidence type="ECO:0000313" key="2">
    <source>
        <dbReference type="EMBL" id="AKH98668.1"/>
    </source>
</evidence>
<reference evidence="2 5" key="1">
    <citation type="submission" date="2014-06" db="EMBL/GenBank/DDBJ databases">
        <title>Secret life of haloarchaea: discovery of obligatory anaerobic haloarchaea growing by dissimilatory sulfur reduction.</title>
        <authorList>
            <person name="Sorokin D.Y."/>
            <person name="Kublanov I.V."/>
            <person name="Gavrilov S.N."/>
            <person name="Ferrer M."/>
            <person name="Golyshin P.N."/>
            <person name="Messina E."/>
            <person name="La Cono V."/>
            <person name="Yakimov M.M."/>
        </authorList>
    </citation>
    <scope>NUCLEOTIDE SEQUENCE [LARGE SCALE GENOMIC DNA]</scope>
    <source>
        <strain evidence="2 5">HSR2</strain>
        <plasmid evidence="2 5">pHSR2-01</plasmid>
    </source>
</reference>
<dbReference type="KEGG" id="hsf:HLASA_3043"/>
<dbReference type="KEGG" id="hsu:HLASF_3042"/>
<evidence type="ECO:0000313" key="3">
    <source>
        <dbReference type="EMBL" id="ALG83111.1"/>
    </source>
</evidence>
<dbReference type="GO" id="GO:0004803">
    <property type="term" value="F:transposase activity"/>
    <property type="evidence" value="ECO:0007669"/>
    <property type="project" value="InterPro"/>
</dbReference>
<dbReference type="Proteomes" id="UP000069906">
    <property type="component" value="Plasmid pHSR2-01"/>
</dbReference>
<dbReference type="InterPro" id="IPR053520">
    <property type="entry name" value="Transposase_Tn903"/>
</dbReference>
<reference evidence="4" key="2">
    <citation type="submission" date="2015-05" db="EMBL/GenBank/DDBJ databases">
        <title>Complete genome sequence of Halanaeroarchaeum sulfurireducens type strain M27-SA2, a sulfate-reducer haloarchaeon from marine anoxic lake Medee.</title>
        <authorList>
            <person name="Messina E."/>
            <person name="Kublanov I.V."/>
            <person name="Toshchakov S."/>
            <person name="Arcadi E."/>
            <person name="La Spada G."/>
            <person name="La Cono V."/>
            <person name="Yakimov M.M."/>
        </authorList>
    </citation>
    <scope>NUCLEOTIDE SEQUENCE [LARGE SCALE GENOMIC DNA]</scope>
    <source>
        <strain evidence="4">M27-SA2</strain>
        <plasmid evidence="4">Plasmid pM27-SA2-01</plasmid>
    </source>
</reference>
<protein>
    <submittedName>
        <fullName evidence="2">Transposase IS4 family protein</fullName>
    </submittedName>
</protein>
<gene>
    <name evidence="3" type="ORF">HLASA_3043</name>
    <name evidence="2" type="ORF">HLASF_3042</name>
</gene>
<evidence type="ECO:0000313" key="4">
    <source>
        <dbReference type="Proteomes" id="UP000060390"/>
    </source>
</evidence>
<sequence length="241" mass="27942">MILAIQGLKEYLGHQYRKLMDVLREMPRITNILGLTPETVPHFSTVCTRKQDIPMKRWRAVLDFSVEPYDLGEVQAIDATGVDRIQASQHYAKRTDYTFEAVKASVLIDCKTSAILDIHCSMKQPHDTQVGLQVLVRNLDDLSAVAADKGYDWDVLRTRLRAEGIKPLIPTRVKDLMGYEQNLLIDKREYDLRSNAESVFFGLRRRYGDMLWSRTWFGQFRELVMKCAVRNIERFIEGSNR</sequence>
<name>A0A0F7PHG1_9EURY</name>
<dbReference type="GO" id="GO:0003677">
    <property type="term" value="F:DNA binding"/>
    <property type="evidence" value="ECO:0007669"/>
    <property type="project" value="InterPro"/>
</dbReference>
<dbReference type="Pfam" id="PF01609">
    <property type="entry name" value="DDE_Tnp_1"/>
    <property type="match status" value="1"/>
</dbReference>
<dbReference type="EMBL" id="CP008875">
    <property type="protein sequence ID" value="AKH98668.1"/>
    <property type="molecule type" value="Genomic_DNA"/>
</dbReference>
<feature type="domain" description="Transposase IS4-like" evidence="1">
    <location>
        <begin position="73"/>
        <end position="231"/>
    </location>
</feature>
<evidence type="ECO:0000313" key="5">
    <source>
        <dbReference type="Proteomes" id="UP000069906"/>
    </source>
</evidence>
<keyword evidence="5" id="KW-1185">Reference proteome</keyword>
<dbReference type="InterPro" id="IPR002559">
    <property type="entry name" value="Transposase_11"/>
</dbReference>
<geneLocation type="plasmid" evidence="3 4">
    <name>pM27-SA2-01</name>
</geneLocation>
<dbReference type="AlphaFoldDB" id="A0A0F7PHG1"/>
<proteinExistence type="predicted"/>